<dbReference type="PROSITE" id="PS50005">
    <property type="entry name" value="TPR"/>
    <property type="match status" value="3"/>
</dbReference>
<dbReference type="GO" id="GO:0008476">
    <property type="term" value="F:protein-tyrosine sulfotransferase activity"/>
    <property type="evidence" value="ECO:0007669"/>
    <property type="project" value="InterPro"/>
</dbReference>
<dbReference type="PANTHER" id="PTHR12788">
    <property type="entry name" value="PROTEIN-TYROSINE SULFOTRANSFERASE 2"/>
    <property type="match status" value="1"/>
</dbReference>
<accession>A0A432Z4L9</accession>
<feature type="repeat" description="TPR" evidence="2">
    <location>
        <begin position="270"/>
        <end position="303"/>
    </location>
</feature>
<evidence type="ECO:0000313" key="3">
    <source>
        <dbReference type="EMBL" id="RUO72830.1"/>
    </source>
</evidence>
<proteinExistence type="predicted"/>
<dbReference type="InterPro" id="IPR027417">
    <property type="entry name" value="P-loop_NTPase"/>
</dbReference>
<evidence type="ECO:0000313" key="4">
    <source>
        <dbReference type="Proteomes" id="UP000287908"/>
    </source>
</evidence>
<dbReference type="RefSeq" id="WP_126785674.1">
    <property type="nucleotide sequence ID" value="NZ_PIQF01000005.1"/>
</dbReference>
<dbReference type="SUPFAM" id="SSF48452">
    <property type="entry name" value="TPR-like"/>
    <property type="match status" value="1"/>
</dbReference>
<gene>
    <name evidence="3" type="ORF">CWI81_12680</name>
</gene>
<comment type="caution">
    <text evidence="3">The sequence shown here is derived from an EMBL/GenBank/DDBJ whole genome shotgun (WGS) entry which is preliminary data.</text>
</comment>
<protein>
    <submittedName>
        <fullName evidence="3">Uncharacterized protein</fullName>
    </submittedName>
</protein>
<keyword evidence="2" id="KW-0802">TPR repeat</keyword>
<dbReference type="OrthoDB" id="9815894at2"/>
<organism evidence="3 4">
    <name type="scientific">Idiomarina seosinensis</name>
    <dbReference type="NCBI Taxonomy" id="281739"/>
    <lineage>
        <taxon>Bacteria</taxon>
        <taxon>Pseudomonadati</taxon>
        <taxon>Pseudomonadota</taxon>
        <taxon>Gammaproteobacteria</taxon>
        <taxon>Alteromonadales</taxon>
        <taxon>Idiomarinaceae</taxon>
        <taxon>Idiomarina</taxon>
    </lineage>
</organism>
<dbReference type="Gene3D" id="1.25.40.10">
    <property type="entry name" value="Tetratricopeptide repeat domain"/>
    <property type="match status" value="4"/>
</dbReference>
<keyword evidence="4" id="KW-1185">Reference proteome</keyword>
<sequence length="661" mass="76707">MDQIKRALASKQFSKALELLEGLSTDLPEEEKKEQLYLLAVTYRYLKNFRQAEHSLRSLLSYWPEYGRAFQELAHCYRDQDNLKQARSNYYQAVRYNPALHASWTNLASLEQALGQPQQAERNQQQAKFLLQQPKEVLAAMNLFHEGKYYKAEKICRAFLQKQPHHIEAMRTLANIGSKLDVLNDAEFLLESALVLEPDYDHARFDYVKVLQRRQKHEAAYTQAQRLHKKQPENPAYKALYANQCAALDKYEQALELYDQILTSGEGDIAGILLAKGHVMKALGDTEKTVEYYQQAYAARPTFGDAYWSLANLKTYRFSKQQIEQMEQQVSQETLPTVDKIHLLFALGKALEDAGDYQQAFYYYQQGNRLKSESSSFNAGVLESRMELQKEFFSSEKVTQIKAKEPVRADRETPIFIVGLPRAGSTLIEQILASHSQIEGTMELPNIPALAHGLNGRQLQSEQPRYPGILDEFDSQRLTELGDRYLQETNIYRSGKAYFTDKMPNNFRHIGLIKSILPNAKIIDARRHPLDCCVSGFKQFFAEGQEFSYDLEVLGRYYRYYLDLMDHWHSVYPGEIYTLVHEQLVEDPEQQITELLGYLDLPVEQQCFDFHKTERTVKTASSEQVRQPINRSGMGQWKRYEPYIEPLINELKPVMERWDKV</sequence>
<feature type="repeat" description="TPR" evidence="2">
    <location>
        <begin position="67"/>
        <end position="100"/>
    </location>
</feature>
<dbReference type="SMART" id="SM00028">
    <property type="entry name" value="TPR"/>
    <property type="match status" value="7"/>
</dbReference>
<evidence type="ECO:0000256" key="2">
    <source>
        <dbReference type="PROSITE-ProRule" id="PRU00339"/>
    </source>
</evidence>
<evidence type="ECO:0000256" key="1">
    <source>
        <dbReference type="ARBA" id="ARBA00022679"/>
    </source>
</evidence>
<dbReference type="EMBL" id="PIQF01000005">
    <property type="protein sequence ID" value="RUO72830.1"/>
    <property type="molecule type" value="Genomic_DNA"/>
</dbReference>
<dbReference type="Gene3D" id="3.40.50.300">
    <property type="entry name" value="P-loop containing nucleotide triphosphate hydrolases"/>
    <property type="match status" value="1"/>
</dbReference>
<dbReference type="InterPro" id="IPR011990">
    <property type="entry name" value="TPR-like_helical_dom_sf"/>
</dbReference>
<name>A0A432Z4L9_9GAMM</name>
<keyword evidence="1" id="KW-0808">Transferase</keyword>
<dbReference type="Proteomes" id="UP000287908">
    <property type="component" value="Unassembled WGS sequence"/>
</dbReference>
<feature type="repeat" description="TPR" evidence="2">
    <location>
        <begin position="341"/>
        <end position="374"/>
    </location>
</feature>
<dbReference type="Pfam" id="PF13181">
    <property type="entry name" value="TPR_8"/>
    <property type="match status" value="2"/>
</dbReference>
<dbReference type="InterPro" id="IPR019734">
    <property type="entry name" value="TPR_rpt"/>
</dbReference>
<dbReference type="AlphaFoldDB" id="A0A432Z4L9"/>
<reference evidence="3 4" key="1">
    <citation type="journal article" date="2011" name="Front. Microbiol.">
        <title>Genomic signatures of strain selection and enhancement in Bacillus atrophaeus var. globigii, a historical biowarfare simulant.</title>
        <authorList>
            <person name="Gibbons H.S."/>
            <person name="Broomall S.M."/>
            <person name="McNew L.A."/>
            <person name="Daligault H."/>
            <person name="Chapman C."/>
            <person name="Bruce D."/>
            <person name="Karavis M."/>
            <person name="Krepps M."/>
            <person name="McGregor P.A."/>
            <person name="Hong C."/>
            <person name="Park K.H."/>
            <person name="Akmal A."/>
            <person name="Feldman A."/>
            <person name="Lin J.S."/>
            <person name="Chang W.E."/>
            <person name="Higgs B.W."/>
            <person name="Demirev P."/>
            <person name="Lindquist J."/>
            <person name="Liem A."/>
            <person name="Fochler E."/>
            <person name="Read T.D."/>
            <person name="Tapia R."/>
            <person name="Johnson S."/>
            <person name="Bishop-Lilly K.A."/>
            <person name="Detter C."/>
            <person name="Han C."/>
            <person name="Sozhamannan S."/>
            <person name="Rosenzweig C.N."/>
            <person name="Skowronski E.W."/>
        </authorList>
    </citation>
    <scope>NUCLEOTIDE SEQUENCE [LARGE SCALE GENOMIC DNA]</scope>
    <source>
        <strain evidence="3 4">CL-SP19</strain>
    </source>
</reference>
<dbReference type="Pfam" id="PF13469">
    <property type="entry name" value="Sulfotransfer_3"/>
    <property type="match status" value="1"/>
</dbReference>
<dbReference type="Pfam" id="PF14559">
    <property type="entry name" value="TPR_19"/>
    <property type="match status" value="1"/>
</dbReference>
<dbReference type="SUPFAM" id="SSF52540">
    <property type="entry name" value="P-loop containing nucleoside triphosphate hydrolases"/>
    <property type="match status" value="1"/>
</dbReference>
<dbReference type="PANTHER" id="PTHR12788:SF10">
    <property type="entry name" value="PROTEIN-TYROSINE SULFOTRANSFERASE"/>
    <property type="match status" value="1"/>
</dbReference>
<dbReference type="InterPro" id="IPR026634">
    <property type="entry name" value="TPST-like"/>
</dbReference>